<proteinExistence type="predicted"/>
<gene>
    <name evidence="2" type="ORF">ACFSSE_05055</name>
</gene>
<comment type="caution">
    <text evidence="2">The sequence shown here is derived from an EMBL/GenBank/DDBJ whole genome shotgun (WGS) entry which is preliminary data.</text>
</comment>
<dbReference type="Pfam" id="PF05050">
    <property type="entry name" value="Methyltransf_21"/>
    <property type="match status" value="1"/>
</dbReference>
<evidence type="ECO:0000259" key="1">
    <source>
        <dbReference type="Pfam" id="PF05050"/>
    </source>
</evidence>
<accession>A0ABW5TP69</accession>
<dbReference type="GO" id="GO:0032259">
    <property type="term" value="P:methylation"/>
    <property type="evidence" value="ECO:0007669"/>
    <property type="project" value="UniProtKB-KW"/>
</dbReference>
<dbReference type="Gene3D" id="3.40.50.150">
    <property type="entry name" value="Vaccinia Virus protein VP39"/>
    <property type="match status" value="1"/>
</dbReference>
<dbReference type="PANTHER" id="PTHR34203:SF15">
    <property type="entry name" value="SLL1173 PROTEIN"/>
    <property type="match status" value="1"/>
</dbReference>
<feature type="domain" description="Methyltransferase FkbM" evidence="1">
    <location>
        <begin position="187"/>
        <end position="346"/>
    </location>
</feature>
<dbReference type="PANTHER" id="PTHR34203">
    <property type="entry name" value="METHYLTRANSFERASE, FKBM FAMILY PROTEIN"/>
    <property type="match status" value="1"/>
</dbReference>
<protein>
    <submittedName>
        <fullName evidence="2">FkbM family methyltransferase</fullName>
    </submittedName>
</protein>
<reference evidence="3" key="1">
    <citation type="journal article" date="2019" name="Int. J. Syst. Evol. Microbiol.">
        <title>The Global Catalogue of Microorganisms (GCM) 10K type strain sequencing project: providing services to taxonomists for standard genome sequencing and annotation.</title>
        <authorList>
            <consortium name="The Broad Institute Genomics Platform"/>
            <consortium name="The Broad Institute Genome Sequencing Center for Infectious Disease"/>
            <person name="Wu L."/>
            <person name="Ma J."/>
        </authorList>
    </citation>
    <scope>NUCLEOTIDE SEQUENCE [LARGE SCALE GENOMIC DNA]</scope>
    <source>
        <strain evidence="3">KCTC 42456</strain>
    </source>
</reference>
<dbReference type="SUPFAM" id="SSF53335">
    <property type="entry name" value="S-adenosyl-L-methionine-dependent methyltransferases"/>
    <property type="match status" value="1"/>
</dbReference>
<dbReference type="NCBIfam" id="TIGR01444">
    <property type="entry name" value="fkbM_fam"/>
    <property type="match status" value="1"/>
</dbReference>
<dbReference type="RefSeq" id="WP_379041894.1">
    <property type="nucleotide sequence ID" value="NZ_JBHSKW010000018.1"/>
</dbReference>
<dbReference type="InterPro" id="IPR029063">
    <property type="entry name" value="SAM-dependent_MTases_sf"/>
</dbReference>
<dbReference type="Proteomes" id="UP001597546">
    <property type="component" value="Unassembled WGS sequence"/>
</dbReference>
<sequence length="364" mass="42274">MKSFYKELEIKIKESYNNDYGKDNYDELRFGPYSDDVSSLQKLKNKTKQIIHYKQSERIDELLLIIHPHKERFEELARILNQNNRNLLIELIAFRLLGYKKIKLSKNNQTFKDNLEKVKELKDKNCTINPNFMHFILEKFNLKPIGYDLELYFTDLGVSVDFLLEQYAYKENNIPIIEAAVNDVVFDIGGCYGDTALYFAHKVGKTGKVYSFEFIPGNIKLHQMNCDLNKELKPRIELIRQPVDSVSNIEIYFKDNGPGSRVAKEPFKEQTGTAVTISVDDFVTQNNLTKVDFIKMDIEGAELDALNGAINTIKKYKPKLAIAIYHSIGEMVDIPLWIKNLNMGYEIYIDHFTIHHEETVCFAK</sequence>
<dbReference type="InterPro" id="IPR006342">
    <property type="entry name" value="FkbM_mtfrase"/>
</dbReference>
<keyword evidence="3" id="KW-1185">Reference proteome</keyword>
<evidence type="ECO:0000313" key="2">
    <source>
        <dbReference type="EMBL" id="MFD2731066.1"/>
    </source>
</evidence>
<dbReference type="GO" id="GO:0008168">
    <property type="term" value="F:methyltransferase activity"/>
    <property type="evidence" value="ECO:0007669"/>
    <property type="project" value="UniProtKB-KW"/>
</dbReference>
<organism evidence="2 3">
    <name type="scientific">Pedobacter alpinus</name>
    <dbReference type="NCBI Taxonomy" id="1590643"/>
    <lineage>
        <taxon>Bacteria</taxon>
        <taxon>Pseudomonadati</taxon>
        <taxon>Bacteroidota</taxon>
        <taxon>Sphingobacteriia</taxon>
        <taxon>Sphingobacteriales</taxon>
        <taxon>Sphingobacteriaceae</taxon>
        <taxon>Pedobacter</taxon>
    </lineage>
</organism>
<dbReference type="InterPro" id="IPR052514">
    <property type="entry name" value="SAM-dependent_MTase"/>
</dbReference>
<keyword evidence="2" id="KW-0489">Methyltransferase</keyword>
<dbReference type="EMBL" id="JBHULV010000014">
    <property type="protein sequence ID" value="MFD2731066.1"/>
    <property type="molecule type" value="Genomic_DNA"/>
</dbReference>
<name>A0ABW5TP69_9SPHI</name>
<keyword evidence="2" id="KW-0808">Transferase</keyword>
<evidence type="ECO:0000313" key="3">
    <source>
        <dbReference type="Proteomes" id="UP001597546"/>
    </source>
</evidence>